<comment type="caution">
    <text evidence="2">The sequence shown here is derived from an EMBL/GenBank/DDBJ whole genome shotgun (WGS) entry which is preliminary data.</text>
</comment>
<dbReference type="RefSeq" id="WP_338175955.1">
    <property type="nucleotide sequence ID" value="NZ_JAEKNQ010000001.1"/>
</dbReference>
<evidence type="ECO:0000313" key="2">
    <source>
        <dbReference type="EMBL" id="MBJ7601604.1"/>
    </source>
</evidence>
<dbReference type="EMBL" id="JAEKNQ010000001">
    <property type="protein sequence ID" value="MBJ7601604.1"/>
    <property type="molecule type" value="Genomic_DNA"/>
</dbReference>
<dbReference type="AlphaFoldDB" id="A0A934KA33"/>
<protein>
    <submittedName>
        <fullName evidence="2">Uncharacterized protein</fullName>
    </submittedName>
</protein>
<organism evidence="2 3">
    <name type="scientific">Candidatus Dormiibacter inghamiae</name>
    <dbReference type="NCBI Taxonomy" id="3127013"/>
    <lineage>
        <taxon>Bacteria</taxon>
        <taxon>Bacillati</taxon>
        <taxon>Candidatus Dormiibacterota</taxon>
        <taxon>Candidatus Dormibacteria</taxon>
        <taxon>Candidatus Dormibacterales</taxon>
        <taxon>Candidatus Dormibacteraceae</taxon>
        <taxon>Candidatus Dormiibacter</taxon>
    </lineage>
</organism>
<gene>
    <name evidence="2" type="ORF">JF888_00145</name>
</gene>
<accession>A0A934KA33</accession>
<evidence type="ECO:0000313" key="3">
    <source>
        <dbReference type="Proteomes" id="UP000620075"/>
    </source>
</evidence>
<sequence>MNQQPSSRSSNDKAADPRAGPQAPDLDSQFEEMLHQIWSSEAEWRFDDRIDLAVKFRRQPLKPS</sequence>
<evidence type="ECO:0000256" key="1">
    <source>
        <dbReference type="SAM" id="MobiDB-lite"/>
    </source>
</evidence>
<feature type="region of interest" description="Disordered" evidence="1">
    <location>
        <begin position="1"/>
        <end position="28"/>
    </location>
</feature>
<reference evidence="2 3" key="1">
    <citation type="submission" date="2020-10" db="EMBL/GenBank/DDBJ databases">
        <title>Ca. Dormibacterota MAGs.</title>
        <authorList>
            <person name="Montgomery K."/>
        </authorList>
    </citation>
    <scope>NUCLEOTIDE SEQUENCE [LARGE SCALE GENOMIC DNA]</scope>
    <source>
        <strain evidence="2">SC8811_S16_3</strain>
    </source>
</reference>
<dbReference type="Proteomes" id="UP000620075">
    <property type="component" value="Unassembled WGS sequence"/>
</dbReference>
<proteinExistence type="predicted"/>
<name>A0A934KA33_9BACT</name>